<dbReference type="PANTHER" id="PTHR47551:SF1">
    <property type="entry name" value="TUBULIN--TYROSINE LIGASE PBY1-RELATED"/>
    <property type="match status" value="1"/>
</dbReference>
<evidence type="ECO:0000256" key="1">
    <source>
        <dbReference type="SAM" id="MobiDB-lite"/>
    </source>
</evidence>
<name>S8EGM1_FOMSC</name>
<organism evidence="2 3">
    <name type="scientific">Fomitopsis schrenkii</name>
    <name type="common">Brown rot fungus</name>
    <dbReference type="NCBI Taxonomy" id="2126942"/>
    <lineage>
        <taxon>Eukaryota</taxon>
        <taxon>Fungi</taxon>
        <taxon>Dikarya</taxon>
        <taxon>Basidiomycota</taxon>
        <taxon>Agaricomycotina</taxon>
        <taxon>Agaricomycetes</taxon>
        <taxon>Polyporales</taxon>
        <taxon>Fomitopsis</taxon>
    </lineage>
</organism>
<sequence>MEAFTALVTWPSAPLTSRIVRRALSSLDPPPFLVETLPDQLVFAQGNLLQWSTYDAIDHDLTHISPTGSKVLSSSYTIRKALIRKHYLSRCIQNYLTKHGDSPLRHAVPQTWDMELSFADELDEMWSDGLYDLGQELDADDVKKWWILKPGMADRGMGIRLFHTKDELTQVFEGFEPDSDEDEEQVDQQGTTKPDTIVAASQLRHFVIQEYLSRPVLLDPAEVPLDGTPKPQPQNLHGHKFHLRVYCVASGALTVYMYTQILALFSAVPYAAPGLSEKSTVDYINEDLAAHLTNTSLQTDRGEAGVRLLDEMVGCHVVSSHPTTTQSNRVRPQQPRPPRAMGEMLGAEDIRVGHKTQQTDPVSHYDELSAGDLEDIKSQIAETLGETFKAALEMSVHFQALPNAFELFGIDFLVTHADAPSTGRRYQVYLLEVNSEPAIELTGPRLTWILEDLFAAIGKTCVAPFFGGPVSEEQWKIGETKESFRKCLAVEVRGSRGW</sequence>
<protein>
    <recommendedName>
        <fullName evidence="4">Tubulin-tyrosine ligase</fullName>
    </recommendedName>
</protein>
<evidence type="ECO:0000313" key="2">
    <source>
        <dbReference type="EMBL" id="EPT04232.1"/>
    </source>
</evidence>
<dbReference type="SUPFAM" id="SSF56059">
    <property type="entry name" value="Glutathione synthetase ATP-binding domain-like"/>
    <property type="match status" value="1"/>
</dbReference>
<dbReference type="eggNOG" id="KOG2157">
    <property type="taxonomic scope" value="Eukaryota"/>
</dbReference>
<dbReference type="Pfam" id="PF03133">
    <property type="entry name" value="TTL"/>
    <property type="match status" value="2"/>
</dbReference>
<dbReference type="InterPro" id="IPR004344">
    <property type="entry name" value="TTL/TTLL_fam"/>
</dbReference>
<reference evidence="2 3" key="1">
    <citation type="journal article" date="2012" name="Science">
        <title>The Paleozoic origin of enzymatic lignin decomposition reconstructed from 31 fungal genomes.</title>
        <authorList>
            <person name="Floudas D."/>
            <person name="Binder M."/>
            <person name="Riley R."/>
            <person name="Barry K."/>
            <person name="Blanchette R.A."/>
            <person name="Henrissat B."/>
            <person name="Martinez A.T."/>
            <person name="Otillar R."/>
            <person name="Spatafora J.W."/>
            <person name="Yadav J.S."/>
            <person name="Aerts A."/>
            <person name="Benoit I."/>
            <person name="Boyd A."/>
            <person name="Carlson A."/>
            <person name="Copeland A."/>
            <person name="Coutinho P.M."/>
            <person name="de Vries R.P."/>
            <person name="Ferreira P."/>
            <person name="Findley K."/>
            <person name="Foster B."/>
            <person name="Gaskell J."/>
            <person name="Glotzer D."/>
            <person name="Gorecki P."/>
            <person name="Heitman J."/>
            <person name="Hesse C."/>
            <person name="Hori C."/>
            <person name="Igarashi K."/>
            <person name="Jurgens J.A."/>
            <person name="Kallen N."/>
            <person name="Kersten P."/>
            <person name="Kohler A."/>
            <person name="Kuees U."/>
            <person name="Kumar T.K.A."/>
            <person name="Kuo A."/>
            <person name="LaButti K."/>
            <person name="Larrondo L.F."/>
            <person name="Lindquist E."/>
            <person name="Ling A."/>
            <person name="Lombard V."/>
            <person name="Lucas S."/>
            <person name="Lundell T."/>
            <person name="Martin R."/>
            <person name="McLaughlin D.J."/>
            <person name="Morgenstern I."/>
            <person name="Morin E."/>
            <person name="Murat C."/>
            <person name="Nagy L.G."/>
            <person name="Nolan M."/>
            <person name="Ohm R.A."/>
            <person name="Patyshakuliyeva A."/>
            <person name="Rokas A."/>
            <person name="Ruiz-Duenas F.J."/>
            <person name="Sabat G."/>
            <person name="Salamov A."/>
            <person name="Samejima M."/>
            <person name="Schmutz J."/>
            <person name="Slot J.C."/>
            <person name="St John F."/>
            <person name="Stenlid J."/>
            <person name="Sun H."/>
            <person name="Sun S."/>
            <person name="Syed K."/>
            <person name="Tsang A."/>
            <person name="Wiebenga A."/>
            <person name="Young D."/>
            <person name="Pisabarro A."/>
            <person name="Eastwood D.C."/>
            <person name="Martin F."/>
            <person name="Cullen D."/>
            <person name="Grigoriev I.V."/>
            <person name="Hibbett D.S."/>
        </authorList>
    </citation>
    <scope>NUCLEOTIDE SEQUENCE</scope>
    <source>
        <strain evidence="3">FP-58527</strain>
    </source>
</reference>
<dbReference type="EMBL" id="KE504127">
    <property type="protein sequence ID" value="EPT04232.1"/>
    <property type="molecule type" value="Genomic_DNA"/>
</dbReference>
<dbReference type="Gene3D" id="3.30.470.20">
    <property type="entry name" value="ATP-grasp fold, B domain"/>
    <property type="match status" value="1"/>
</dbReference>
<dbReference type="HOGENOM" id="CLU_031301_0_0_1"/>
<accession>S8EGM1</accession>
<proteinExistence type="predicted"/>
<dbReference type="InParanoid" id="S8EGM1"/>
<evidence type="ECO:0000313" key="3">
    <source>
        <dbReference type="Proteomes" id="UP000015241"/>
    </source>
</evidence>
<dbReference type="FunCoup" id="S8EGM1">
    <property type="interactions" value="5"/>
</dbReference>
<dbReference type="PANTHER" id="PTHR47551">
    <property type="entry name" value="TUBULIN--TYROSINE LIGASE PBY1-RELATED"/>
    <property type="match status" value="1"/>
</dbReference>
<dbReference type="Proteomes" id="UP000015241">
    <property type="component" value="Unassembled WGS sequence"/>
</dbReference>
<dbReference type="GO" id="GO:0000932">
    <property type="term" value="C:P-body"/>
    <property type="evidence" value="ECO:0007669"/>
    <property type="project" value="TreeGrafter"/>
</dbReference>
<dbReference type="AlphaFoldDB" id="S8EGM1"/>
<keyword evidence="3" id="KW-1185">Reference proteome</keyword>
<dbReference type="InterPro" id="IPR027746">
    <property type="entry name" value="TTL"/>
</dbReference>
<evidence type="ECO:0008006" key="4">
    <source>
        <dbReference type="Google" id="ProtNLM"/>
    </source>
</evidence>
<dbReference type="STRING" id="743788.S8EGM1"/>
<dbReference type="OrthoDB" id="202825at2759"/>
<gene>
    <name evidence="2" type="ORF">FOMPIDRAFT_1058055</name>
</gene>
<dbReference type="PROSITE" id="PS51221">
    <property type="entry name" value="TTL"/>
    <property type="match status" value="1"/>
</dbReference>
<feature type="region of interest" description="Disordered" evidence="1">
    <location>
        <begin position="319"/>
        <end position="338"/>
    </location>
</feature>